<feature type="domain" description="Sushi" evidence="7">
    <location>
        <begin position="146"/>
        <end position="209"/>
    </location>
</feature>
<comment type="caution">
    <text evidence="8">The sequence shown here is derived from an EMBL/GenBank/DDBJ whole genome shotgun (WGS) entry which is preliminary data.</text>
</comment>
<keyword evidence="4 5" id="KW-1015">Disulfide bond</keyword>
<proteinExistence type="predicted"/>
<evidence type="ECO:0000256" key="2">
    <source>
        <dbReference type="ARBA" id="ARBA00022659"/>
    </source>
</evidence>
<evidence type="ECO:0000256" key="6">
    <source>
        <dbReference type="SAM" id="SignalP"/>
    </source>
</evidence>
<dbReference type="EMBL" id="JBIYXZ010002084">
    <property type="protein sequence ID" value="KAL3047057.1"/>
    <property type="molecule type" value="Genomic_DNA"/>
</dbReference>
<evidence type="ECO:0000256" key="3">
    <source>
        <dbReference type="ARBA" id="ARBA00022729"/>
    </source>
</evidence>
<dbReference type="Gene3D" id="2.10.70.10">
    <property type="entry name" value="Complement Module, domain 1"/>
    <property type="match status" value="7"/>
</dbReference>
<feature type="disulfide bond" evidence="5">
    <location>
        <begin position="55"/>
        <end position="82"/>
    </location>
</feature>
<evidence type="ECO:0000256" key="4">
    <source>
        <dbReference type="ARBA" id="ARBA00023157"/>
    </source>
</evidence>
<gene>
    <name evidence="8" type="ORF">OYC64_021313</name>
</gene>
<comment type="caution">
    <text evidence="5">Lacks conserved residue(s) required for the propagation of feature annotation.</text>
</comment>
<evidence type="ECO:0000256" key="5">
    <source>
        <dbReference type="PROSITE-ProRule" id="PRU00302"/>
    </source>
</evidence>
<feature type="domain" description="Sushi" evidence="7">
    <location>
        <begin position="85"/>
        <end position="145"/>
    </location>
</feature>
<reference evidence="8 9" key="2">
    <citation type="journal article" date="2024" name="G3 (Bethesda)">
        <title>The genome of the cryopelagic Antarctic bald notothen, Trematomus borchgrevinki.</title>
        <authorList>
            <person name="Rayamajhi N."/>
            <person name="Rivera-Colon A.G."/>
            <person name="Minhas B.F."/>
            <person name="Cheng C.C."/>
            <person name="Catchen J.M."/>
        </authorList>
    </citation>
    <scope>NUCLEOTIDE SEQUENCE [LARGE SCALE GENOMIC DNA]</scope>
    <source>
        <strain evidence="8">AGRC-2024</strain>
    </source>
</reference>
<feature type="disulfide bond" evidence="5">
    <location>
        <begin position="116"/>
        <end position="143"/>
    </location>
</feature>
<dbReference type="PROSITE" id="PS50923">
    <property type="entry name" value="SUSHI"/>
    <property type="match status" value="6"/>
</dbReference>
<evidence type="ECO:0000313" key="9">
    <source>
        <dbReference type="Proteomes" id="UP001619887"/>
    </source>
</evidence>
<keyword evidence="3 6" id="KW-0732">Signal</keyword>
<dbReference type="CDD" id="cd00033">
    <property type="entry name" value="CCP"/>
    <property type="match status" value="6"/>
</dbReference>
<dbReference type="AlphaFoldDB" id="A0ABD2FZL9"/>
<organism evidence="8 9">
    <name type="scientific">Pagothenia borchgrevinki</name>
    <name type="common">Bald rockcod</name>
    <name type="synonym">Trematomus borchgrevinki</name>
    <dbReference type="NCBI Taxonomy" id="8213"/>
    <lineage>
        <taxon>Eukaryota</taxon>
        <taxon>Metazoa</taxon>
        <taxon>Chordata</taxon>
        <taxon>Craniata</taxon>
        <taxon>Vertebrata</taxon>
        <taxon>Euteleostomi</taxon>
        <taxon>Actinopterygii</taxon>
        <taxon>Neopterygii</taxon>
        <taxon>Teleostei</taxon>
        <taxon>Neoteleostei</taxon>
        <taxon>Acanthomorphata</taxon>
        <taxon>Eupercaria</taxon>
        <taxon>Perciformes</taxon>
        <taxon>Notothenioidei</taxon>
        <taxon>Nototheniidae</taxon>
        <taxon>Pagothenia</taxon>
    </lineage>
</organism>
<evidence type="ECO:0000256" key="1">
    <source>
        <dbReference type="ARBA" id="ARBA00004328"/>
    </source>
</evidence>
<keyword evidence="9" id="KW-1185">Reference proteome</keyword>
<sequence length="450" mass="50219">MQLSVILLLLQLWGSVEVTLSQNACPKVPHIPNADVVDETKKAEYQLGDVIHFACETGYISGPTIRYACTSEGWLALRQGRCYLKPCELPDDTPNGFYQIIHGEELVFGTKIKYFCNEGYQMVSKDDTRTCFLDNWTNHLPICEPLSCELPPANEGLMVKGIPENDDLILPDRFLEFRCDGPWKNLNGSSMLICLKDGQWDNAFPTCEDITCKVEELSLHLTVAGLPTANKTVKVGRKLQFHCEDEYGLDGSEEITCLENGQWNAPFPTCAEKCKVTGVSDTVRFSTDRQVKRLTFSCHKNGDTLLGNAEVTCLANGQWSAPFPTCGAPSGCGKPTPLEDGDIEGTVGHEYRNGAKVKYICPNFYIMQGGPHKTCTNGQWVGQMRCLKPCTVNRHDMTTHNIGFKYSTYDKIYSEHDDIIGFRCTRGRHDGALNMRQKCIDGVMLLPTCH</sequence>
<dbReference type="PANTHER" id="PTHR45785">
    <property type="entry name" value="COMPLEMENT FACTOR H-RELATED"/>
    <property type="match status" value="1"/>
</dbReference>
<feature type="signal peptide" evidence="6">
    <location>
        <begin position="1"/>
        <end position="18"/>
    </location>
</feature>
<evidence type="ECO:0000259" key="7">
    <source>
        <dbReference type="PROSITE" id="PS50923"/>
    </source>
</evidence>
<dbReference type="InterPro" id="IPR051503">
    <property type="entry name" value="ComplSys_Reg/VirEntry_Med"/>
</dbReference>
<name>A0ABD2FZL9_PAGBO</name>
<dbReference type="InterPro" id="IPR000436">
    <property type="entry name" value="Sushi_SCR_CCP_dom"/>
</dbReference>
<feature type="disulfide bond" evidence="5">
    <location>
        <begin position="243"/>
        <end position="270"/>
    </location>
</feature>
<protein>
    <recommendedName>
        <fullName evidence="7">Sushi domain-containing protein</fullName>
    </recommendedName>
</protein>
<keyword evidence="2 5" id="KW-0768">Sushi</keyword>
<dbReference type="SMART" id="SM00032">
    <property type="entry name" value="CCP"/>
    <property type="match status" value="6"/>
</dbReference>
<dbReference type="SUPFAM" id="SSF57535">
    <property type="entry name" value="Complement control module/SCR domain"/>
    <property type="match status" value="7"/>
</dbReference>
<dbReference type="Proteomes" id="UP001619887">
    <property type="component" value="Unassembled WGS sequence"/>
</dbReference>
<feature type="domain" description="Sushi" evidence="7">
    <location>
        <begin position="210"/>
        <end position="272"/>
    </location>
</feature>
<feature type="domain" description="Sushi" evidence="7">
    <location>
        <begin position="330"/>
        <end position="388"/>
    </location>
</feature>
<dbReference type="Pfam" id="PF00084">
    <property type="entry name" value="Sushi"/>
    <property type="match status" value="6"/>
</dbReference>
<feature type="domain" description="Sushi" evidence="7">
    <location>
        <begin position="293"/>
        <end position="328"/>
    </location>
</feature>
<feature type="chain" id="PRO_5044852772" description="Sushi domain-containing protein" evidence="6">
    <location>
        <begin position="19"/>
        <end position="450"/>
    </location>
</feature>
<reference evidence="8 9" key="1">
    <citation type="journal article" date="2022" name="G3 (Bethesda)">
        <title>Evaluating Illumina-, Nanopore-, and PacBio-based genome assembly strategies with the bald notothen, Trematomus borchgrevinki.</title>
        <authorList>
            <person name="Rayamajhi N."/>
            <person name="Cheng C.C."/>
            <person name="Catchen J.M."/>
        </authorList>
    </citation>
    <scope>NUCLEOTIDE SEQUENCE [LARGE SCALE GENOMIC DNA]</scope>
    <source>
        <strain evidence="8">AGRC-2024</strain>
    </source>
</reference>
<evidence type="ECO:0000313" key="8">
    <source>
        <dbReference type="EMBL" id="KAL3047057.1"/>
    </source>
</evidence>
<accession>A0ABD2FZL9</accession>
<feature type="domain" description="Sushi" evidence="7">
    <location>
        <begin position="23"/>
        <end position="84"/>
    </location>
</feature>
<comment type="subcellular location">
    <subcellularLocation>
        <location evidence="1">Virion</location>
    </subcellularLocation>
</comment>
<dbReference type="InterPro" id="IPR035976">
    <property type="entry name" value="Sushi/SCR/CCP_sf"/>
</dbReference>
<feature type="disulfide bond" evidence="5">
    <location>
        <begin position="332"/>
        <end position="375"/>
    </location>
</feature>
<dbReference type="PANTHER" id="PTHR45785:SF2">
    <property type="entry name" value="COMPLEMENT FACTOR H-RELATED"/>
    <property type="match status" value="1"/>
</dbReference>